<reference evidence="2 3" key="1">
    <citation type="submission" date="2018-11" db="EMBL/GenBank/DDBJ databases">
        <title>Whole genome sequencing of an environmental sample.</title>
        <authorList>
            <person name="Sarangi A.N."/>
            <person name="Singh D."/>
            <person name="Tripathy S."/>
        </authorList>
    </citation>
    <scope>NUCLEOTIDE SEQUENCE [LARGE SCALE GENOMIC DNA]</scope>
    <source>
        <strain evidence="2 3">Lakshadweep</strain>
    </source>
</reference>
<evidence type="ECO:0000256" key="1">
    <source>
        <dbReference type="SAM" id="Phobius"/>
    </source>
</evidence>
<keyword evidence="1" id="KW-0472">Membrane</keyword>
<feature type="transmembrane region" description="Helical" evidence="1">
    <location>
        <begin position="125"/>
        <end position="144"/>
    </location>
</feature>
<evidence type="ECO:0000313" key="3">
    <source>
        <dbReference type="Proteomes" id="UP000292459"/>
    </source>
</evidence>
<feature type="transmembrane region" description="Helical" evidence="1">
    <location>
        <begin position="100"/>
        <end position="119"/>
    </location>
</feature>
<gene>
    <name evidence="2" type="ORF">DYY88_02680</name>
</gene>
<dbReference type="InterPro" id="IPR052712">
    <property type="entry name" value="Acid_resist_chaperone_HdeD"/>
</dbReference>
<dbReference type="Pfam" id="PF03729">
    <property type="entry name" value="DUF308"/>
    <property type="match status" value="1"/>
</dbReference>
<name>A0A4Q7EK41_9CYAN</name>
<dbReference type="EMBL" id="QVFV01000001">
    <property type="protein sequence ID" value="RZM82179.1"/>
    <property type="molecule type" value="Genomic_DNA"/>
</dbReference>
<evidence type="ECO:0008006" key="4">
    <source>
        <dbReference type="Google" id="ProtNLM"/>
    </source>
</evidence>
<sequence>MRLGTNRGQTRFKLGESFRVEAWFLPPAFMNSPPNNRLKDFTQGILLIGVLLVLLGIAAIVTAIQAPGFIGFLMSGLFLVAGGARLVYSWQTRAEPGFRLKIGTGLLYLVASYLLFTALLQQYLALSTLLGMILLLQGVLEFAVARQLPPGNTRRWFVAMGVGAMFLGGLLVSSFKITLAWILGLVAALSLILPGGWLIFIASTMQTADAQKSRSR</sequence>
<keyword evidence="1" id="KW-1133">Transmembrane helix</keyword>
<dbReference type="InterPro" id="IPR005325">
    <property type="entry name" value="DUF308_memb"/>
</dbReference>
<dbReference type="GO" id="GO:0005886">
    <property type="term" value="C:plasma membrane"/>
    <property type="evidence" value="ECO:0007669"/>
    <property type="project" value="TreeGrafter"/>
</dbReference>
<protein>
    <recommendedName>
        <fullName evidence="4">HdeD family acid-resistance protein</fullName>
    </recommendedName>
</protein>
<dbReference type="AlphaFoldDB" id="A0A4Q7EK41"/>
<feature type="transmembrane region" description="Helical" evidence="1">
    <location>
        <begin position="45"/>
        <end position="64"/>
    </location>
</feature>
<keyword evidence="1" id="KW-0812">Transmembrane</keyword>
<dbReference type="PANTHER" id="PTHR34989">
    <property type="entry name" value="PROTEIN HDED"/>
    <property type="match status" value="1"/>
</dbReference>
<evidence type="ECO:0000313" key="2">
    <source>
        <dbReference type="EMBL" id="RZM82179.1"/>
    </source>
</evidence>
<dbReference type="PANTHER" id="PTHR34989:SF1">
    <property type="entry name" value="PROTEIN HDED"/>
    <property type="match status" value="1"/>
</dbReference>
<feature type="transmembrane region" description="Helical" evidence="1">
    <location>
        <begin position="70"/>
        <end position="88"/>
    </location>
</feature>
<dbReference type="Proteomes" id="UP000292459">
    <property type="component" value="Unassembled WGS sequence"/>
</dbReference>
<keyword evidence="3" id="KW-1185">Reference proteome</keyword>
<feature type="transmembrane region" description="Helical" evidence="1">
    <location>
        <begin position="181"/>
        <end position="202"/>
    </location>
</feature>
<proteinExistence type="predicted"/>
<organism evidence="2 3">
    <name type="scientific">Leptolyngbya iicbica LK</name>
    <dbReference type="NCBI Taxonomy" id="2294035"/>
    <lineage>
        <taxon>Bacteria</taxon>
        <taxon>Bacillati</taxon>
        <taxon>Cyanobacteriota</taxon>
        <taxon>Cyanophyceae</taxon>
        <taxon>Leptolyngbyales</taxon>
        <taxon>Leptolyngbyaceae</taxon>
        <taxon>Leptolyngbya group</taxon>
        <taxon>Leptolyngbya</taxon>
        <taxon>Leptolyngbya iicbica</taxon>
    </lineage>
</organism>
<accession>A0A4Q7EK41</accession>
<feature type="transmembrane region" description="Helical" evidence="1">
    <location>
        <begin position="156"/>
        <end position="175"/>
    </location>
</feature>
<comment type="caution">
    <text evidence="2">The sequence shown here is derived from an EMBL/GenBank/DDBJ whole genome shotgun (WGS) entry which is preliminary data.</text>
</comment>